<keyword evidence="2" id="KW-0560">Oxidoreductase</keyword>
<feature type="domain" description="D-isomer specific 2-hydroxyacid dehydrogenase catalytic" evidence="4">
    <location>
        <begin position="54"/>
        <end position="351"/>
    </location>
</feature>
<dbReference type="Gene3D" id="3.40.50.720">
    <property type="entry name" value="NAD(P)-binding Rossmann-like Domain"/>
    <property type="match status" value="2"/>
</dbReference>
<dbReference type="InterPro" id="IPR006139">
    <property type="entry name" value="D-isomer_2_OHA_DH_cat_dom"/>
</dbReference>
<dbReference type="InterPro" id="IPR029753">
    <property type="entry name" value="D-isomer_DH_CS"/>
</dbReference>
<evidence type="ECO:0008006" key="7">
    <source>
        <dbReference type="Google" id="ProtNLM"/>
    </source>
</evidence>
<accession>A0A381UQM3</accession>
<dbReference type="AlphaFoldDB" id="A0A381UQM3"/>
<dbReference type="SUPFAM" id="SSF52283">
    <property type="entry name" value="Formate/glycerate dehydrogenase catalytic domain-like"/>
    <property type="match status" value="1"/>
</dbReference>
<dbReference type="EMBL" id="UINC01006929">
    <property type="protein sequence ID" value="SVA30459.1"/>
    <property type="molecule type" value="Genomic_DNA"/>
</dbReference>
<dbReference type="SUPFAM" id="SSF51735">
    <property type="entry name" value="NAD(P)-binding Rossmann-fold domains"/>
    <property type="match status" value="1"/>
</dbReference>
<proteinExistence type="inferred from homology"/>
<protein>
    <recommendedName>
        <fullName evidence="7">Glycerate dehydrogenase</fullName>
    </recommendedName>
</protein>
<sequence length="356" mass="38537">MAAPTRPASTADPPVATAFFRIAPRGWFSFHWGRVKIVILDAYTANPGDLDWDELASLGQLQTYDRTSADLVIKRAVDAEIVLTNKTVLSAETIGRLAKLRYIGVLATGYNVVDLAAAGARGVPVTNIPAYSTPAVAQMVFAHVLHLTQHVASHAENVRNGDWASCPDFCFWNKPLTELSGRTFGVIGFGQIGREAAAIARAFGMRVIAYNHRPPRDMPNGIEMVGLDELFAESDVLSLHCPLTDENHHLVNSVRLAQMKPRALLINTARGPLVDTVALARALHEGEIAGAGLDVMETEPPPPDHPLYAAPNCHITPHIGWATQAARRRLIGIAVENVKAFLDGHPQNVVNADQLT</sequence>
<dbReference type="Pfam" id="PF00389">
    <property type="entry name" value="2-Hacid_dh"/>
    <property type="match status" value="1"/>
</dbReference>
<evidence type="ECO:0000313" key="6">
    <source>
        <dbReference type="EMBL" id="SVA30459.1"/>
    </source>
</evidence>
<reference evidence="6" key="1">
    <citation type="submission" date="2018-05" db="EMBL/GenBank/DDBJ databases">
        <authorList>
            <person name="Lanie J.A."/>
            <person name="Ng W.-L."/>
            <person name="Kazmierczak K.M."/>
            <person name="Andrzejewski T.M."/>
            <person name="Davidsen T.M."/>
            <person name="Wayne K.J."/>
            <person name="Tettelin H."/>
            <person name="Glass J.I."/>
            <person name="Rusch D."/>
            <person name="Podicherti R."/>
            <person name="Tsui H.-C.T."/>
            <person name="Winkler M.E."/>
        </authorList>
    </citation>
    <scope>NUCLEOTIDE SEQUENCE</scope>
</reference>
<evidence type="ECO:0000259" key="5">
    <source>
        <dbReference type="Pfam" id="PF02826"/>
    </source>
</evidence>
<dbReference type="InterPro" id="IPR050418">
    <property type="entry name" value="D-iso_2-hydroxyacid_DH_PdxB"/>
</dbReference>
<dbReference type="GO" id="GO:0051287">
    <property type="term" value="F:NAD binding"/>
    <property type="evidence" value="ECO:0007669"/>
    <property type="project" value="InterPro"/>
</dbReference>
<dbReference type="GO" id="GO:0016616">
    <property type="term" value="F:oxidoreductase activity, acting on the CH-OH group of donors, NAD or NADP as acceptor"/>
    <property type="evidence" value="ECO:0007669"/>
    <property type="project" value="InterPro"/>
</dbReference>
<dbReference type="CDD" id="cd12162">
    <property type="entry name" value="2-Hacid_dh_4"/>
    <property type="match status" value="1"/>
</dbReference>
<gene>
    <name evidence="6" type="ORF">METZ01_LOCUS83313</name>
</gene>
<dbReference type="PANTHER" id="PTHR43761">
    <property type="entry name" value="D-ISOMER SPECIFIC 2-HYDROXYACID DEHYDROGENASE FAMILY PROTEIN (AFU_ORTHOLOGUE AFUA_1G13630)"/>
    <property type="match status" value="1"/>
</dbReference>
<keyword evidence="3" id="KW-0520">NAD</keyword>
<dbReference type="InterPro" id="IPR036291">
    <property type="entry name" value="NAD(P)-bd_dom_sf"/>
</dbReference>
<dbReference type="InterPro" id="IPR006140">
    <property type="entry name" value="D-isomer_DH_NAD-bd"/>
</dbReference>
<comment type="similarity">
    <text evidence="1">Belongs to the D-isomer specific 2-hydroxyacid dehydrogenase family.</text>
</comment>
<feature type="domain" description="D-isomer specific 2-hydroxyacid dehydrogenase NAD-binding" evidence="5">
    <location>
        <begin position="141"/>
        <end position="320"/>
    </location>
</feature>
<evidence type="ECO:0000256" key="1">
    <source>
        <dbReference type="ARBA" id="ARBA00005854"/>
    </source>
</evidence>
<dbReference type="PROSITE" id="PS00670">
    <property type="entry name" value="D_2_HYDROXYACID_DH_2"/>
    <property type="match status" value="1"/>
</dbReference>
<dbReference type="FunFam" id="3.40.50.720:FF:000203">
    <property type="entry name" value="D-3-phosphoglycerate dehydrogenase (SerA)"/>
    <property type="match status" value="1"/>
</dbReference>
<evidence type="ECO:0000256" key="3">
    <source>
        <dbReference type="ARBA" id="ARBA00023027"/>
    </source>
</evidence>
<dbReference type="PANTHER" id="PTHR43761:SF1">
    <property type="entry name" value="D-ISOMER SPECIFIC 2-HYDROXYACID DEHYDROGENASE CATALYTIC DOMAIN-CONTAINING PROTEIN-RELATED"/>
    <property type="match status" value="1"/>
</dbReference>
<evidence type="ECO:0000259" key="4">
    <source>
        <dbReference type="Pfam" id="PF00389"/>
    </source>
</evidence>
<organism evidence="6">
    <name type="scientific">marine metagenome</name>
    <dbReference type="NCBI Taxonomy" id="408172"/>
    <lineage>
        <taxon>unclassified sequences</taxon>
        <taxon>metagenomes</taxon>
        <taxon>ecological metagenomes</taxon>
    </lineage>
</organism>
<name>A0A381UQM3_9ZZZZ</name>
<evidence type="ECO:0000256" key="2">
    <source>
        <dbReference type="ARBA" id="ARBA00023002"/>
    </source>
</evidence>
<dbReference type="Pfam" id="PF02826">
    <property type="entry name" value="2-Hacid_dh_C"/>
    <property type="match status" value="1"/>
</dbReference>